<dbReference type="EMBL" id="AANZ01000027">
    <property type="protein sequence ID" value="EAQ77863.1"/>
    <property type="molecule type" value="Genomic_DNA"/>
</dbReference>
<dbReference type="HOGENOM" id="CLU_1406353_0_0_0"/>
<protein>
    <recommendedName>
        <fullName evidence="4">DUF1559 domain-containing protein</fullName>
    </recommendedName>
</protein>
<dbReference type="Proteomes" id="UP000004358">
    <property type="component" value="Unassembled WGS sequence"/>
</dbReference>
<proteinExistence type="predicted"/>
<comment type="caution">
    <text evidence="2">The sequence shown here is derived from an EMBL/GenBank/DDBJ whole genome shotgun (WGS) entry which is preliminary data.</text>
</comment>
<evidence type="ECO:0000256" key="1">
    <source>
        <dbReference type="SAM" id="MobiDB-lite"/>
    </source>
</evidence>
<evidence type="ECO:0008006" key="4">
    <source>
        <dbReference type="Google" id="ProtNLM"/>
    </source>
</evidence>
<gene>
    <name evidence="2" type="ORF">DSM3645_06164</name>
</gene>
<dbReference type="STRING" id="314230.DSM3645_06164"/>
<feature type="region of interest" description="Disordered" evidence="1">
    <location>
        <begin position="166"/>
        <end position="193"/>
    </location>
</feature>
<dbReference type="AlphaFoldDB" id="A4A077"/>
<sequence length="193" mass="21746">MLIPSLGHPTYLYQHAAARRQTRQVVMALSVYQAIHQASPPRCIYGANGRPMHSWRALLIPILENEIDPQLSEYRFDEPWDSPHNRKLHGCKSPFHFDNDPGAPTHTSVVAIVTDQGDSMQLGFFDDDSASEKPAPTYLMTGKNLGIHWLAPEDVDFVDPQLFREGDRKQPLRKGNFTIQSNGDVEDTGEPIQ</sequence>
<evidence type="ECO:0000313" key="2">
    <source>
        <dbReference type="EMBL" id="EAQ77863.1"/>
    </source>
</evidence>
<reference evidence="2 3" key="1">
    <citation type="submission" date="2006-02" db="EMBL/GenBank/DDBJ databases">
        <authorList>
            <person name="Amann R."/>
            <person name="Ferriera S."/>
            <person name="Johnson J."/>
            <person name="Kravitz S."/>
            <person name="Halpern A."/>
            <person name="Remington K."/>
            <person name="Beeson K."/>
            <person name="Tran B."/>
            <person name="Rogers Y.-H."/>
            <person name="Friedman R."/>
            <person name="Venter J.C."/>
        </authorList>
    </citation>
    <scope>NUCLEOTIDE SEQUENCE [LARGE SCALE GENOMIC DNA]</scope>
    <source>
        <strain evidence="2 3">DSM 3645</strain>
    </source>
</reference>
<name>A4A077_9BACT</name>
<feature type="compositionally biased region" description="Acidic residues" evidence="1">
    <location>
        <begin position="184"/>
        <end position="193"/>
    </location>
</feature>
<accession>A4A077</accession>
<evidence type="ECO:0000313" key="3">
    <source>
        <dbReference type="Proteomes" id="UP000004358"/>
    </source>
</evidence>
<organism evidence="2 3">
    <name type="scientific">Blastopirellula marina DSM 3645</name>
    <dbReference type="NCBI Taxonomy" id="314230"/>
    <lineage>
        <taxon>Bacteria</taxon>
        <taxon>Pseudomonadati</taxon>
        <taxon>Planctomycetota</taxon>
        <taxon>Planctomycetia</taxon>
        <taxon>Pirellulales</taxon>
        <taxon>Pirellulaceae</taxon>
        <taxon>Blastopirellula</taxon>
    </lineage>
</organism>